<feature type="compositionally biased region" description="Basic and acidic residues" evidence="1">
    <location>
        <begin position="169"/>
        <end position="191"/>
    </location>
</feature>
<evidence type="ECO:0008006" key="4">
    <source>
        <dbReference type="Google" id="ProtNLM"/>
    </source>
</evidence>
<dbReference type="AlphaFoldDB" id="R9PAM3"/>
<evidence type="ECO:0000313" key="3">
    <source>
        <dbReference type="Proteomes" id="UP000014071"/>
    </source>
</evidence>
<feature type="compositionally biased region" description="Polar residues" evidence="1">
    <location>
        <begin position="78"/>
        <end position="100"/>
    </location>
</feature>
<keyword evidence="3" id="KW-1185">Reference proteome</keyword>
<feature type="compositionally biased region" description="Basic and acidic residues" evidence="1">
    <location>
        <begin position="20"/>
        <end position="37"/>
    </location>
</feature>
<organism evidence="2 3">
    <name type="scientific">Pseudozyma hubeiensis (strain SY62)</name>
    <name type="common">Yeast</name>
    <dbReference type="NCBI Taxonomy" id="1305764"/>
    <lineage>
        <taxon>Eukaryota</taxon>
        <taxon>Fungi</taxon>
        <taxon>Dikarya</taxon>
        <taxon>Basidiomycota</taxon>
        <taxon>Ustilaginomycotina</taxon>
        <taxon>Ustilaginomycetes</taxon>
        <taxon>Ustilaginales</taxon>
        <taxon>Ustilaginaceae</taxon>
        <taxon>Pseudozyma</taxon>
    </lineage>
</organism>
<dbReference type="Proteomes" id="UP000014071">
    <property type="component" value="Unassembled WGS sequence"/>
</dbReference>
<accession>R9PAM3</accession>
<dbReference type="HOGENOM" id="CLU_1157027_0_0_1"/>
<protein>
    <recommendedName>
        <fullName evidence="4">WIBG Mago-binding domain-containing protein</fullName>
    </recommendedName>
</protein>
<dbReference type="RefSeq" id="XP_012191971.1">
    <property type="nucleotide sequence ID" value="XM_012336581.1"/>
</dbReference>
<reference evidence="3" key="1">
    <citation type="journal article" date="2013" name="Genome Announc.">
        <title>Draft genome sequence of the basidiomycetous yeast-like fungus Pseudozyma hubeiensis SY62, which produces an abundant amount of the biosurfactant mannosylerythritol lipids.</title>
        <authorList>
            <person name="Konishi M."/>
            <person name="Hatada Y."/>
            <person name="Horiuchi J."/>
        </authorList>
    </citation>
    <scope>NUCLEOTIDE SEQUENCE [LARGE SCALE GENOMIC DNA]</scope>
    <source>
        <strain evidence="3">SY62</strain>
    </source>
</reference>
<feature type="compositionally biased region" description="Low complexity" evidence="1">
    <location>
        <begin position="152"/>
        <end position="162"/>
    </location>
</feature>
<dbReference type="eggNOG" id="KOG4325">
    <property type="taxonomic scope" value="Eukaryota"/>
</dbReference>
<feature type="compositionally biased region" description="Basic and acidic residues" evidence="1">
    <location>
        <begin position="131"/>
        <end position="141"/>
    </location>
</feature>
<proteinExistence type="predicted"/>
<dbReference type="OrthoDB" id="21625at2759"/>
<feature type="compositionally biased region" description="Low complexity" evidence="1">
    <location>
        <begin position="43"/>
        <end position="73"/>
    </location>
</feature>
<sequence>MDRRVRKERKVRPGFTPVEDVVRYRPARAREAEEARKRGVPGSAAQTKASTSSTSPSSTVSSPSASLSGSTEAVPPTRHSSVARSSTIPSAASNGSNNGEQPRGKFAPLEPPRQRKGAGAPAATNITAAGRPDKQADELPKPWRNSRLRKPAAPAAAQNEAADVPIALHGEKTDRSGKADEKSKDETHTVLDRQPQVAGDELVAQLEDLRIGQSKEPSQNRG</sequence>
<dbReference type="EMBL" id="DF238820">
    <property type="protein sequence ID" value="GAC98384.1"/>
    <property type="molecule type" value="Genomic_DNA"/>
</dbReference>
<feature type="compositionally biased region" description="Basic residues" evidence="1">
    <location>
        <begin position="1"/>
        <end position="12"/>
    </location>
</feature>
<name>R9PAM3_PSEHS</name>
<gene>
    <name evidence="2" type="ORF">PHSY_005978</name>
</gene>
<evidence type="ECO:0000256" key="1">
    <source>
        <dbReference type="SAM" id="MobiDB-lite"/>
    </source>
</evidence>
<dbReference type="STRING" id="1305764.R9PAM3"/>
<feature type="compositionally biased region" description="Low complexity" evidence="1">
    <location>
        <begin position="117"/>
        <end position="130"/>
    </location>
</feature>
<dbReference type="GeneID" id="24111250"/>
<evidence type="ECO:0000313" key="2">
    <source>
        <dbReference type="EMBL" id="GAC98384.1"/>
    </source>
</evidence>
<feature type="region of interest" description="Disordered" evidence="1">
    <location>
        <begin position="1"/>
        <end position="222"/>
    </location>
</feature>